<evidence type="ECO:0000313" key="1">
    <source>
        <dbReference type="EMBL" id="PWU68294.1"/>
    </source>
</evidence>
<proteinExistence type="predicted"/>
<name>A0A317KYY6_9BACI</name>
<dbReference type="Proteomes" id="UP000245624">
    <property type="component" value="Unassembled WGS sequence"/>
</dbReference>
<keyword evidence="2" id="KW-1185">Reference proteome</keyword>
<dbReference type="AlphaFoldDB" id="A0A317KYY6"/>
<dbReference type="EMBL" id="QGTD01000008">
    <property type="protein sequence ID" value="PWU68294.1"/>
    <property type="molecule type" value="Genomic_DNA"/>
</dbReference>
<reference evidence="1 2" key="1">
    <citation type="submission" date="2018-05" db="EMBL/GenBank/DDBJ databases">
        <title>Genomic analysis of Gracilibacillus dipsosauri DD1 reveals novel features of a salt-tolerant amylase.</title>
        <authorList>
            <person name="Deutch C.E."/>
            <person name="Yang S."/>
        </authorList>
    </citation>
    <scope>NUCLEOTIDE SEQUENCE [LARGE SCALE GENOMIC DNA]</scope>
    <source>
        <strain evidence="1 2">DD1</strain>
    </source>
</reference>
<comment type="caution">
    <text evidence="1">The sequence shown here is derived from an EMBL/GenBank/DDBJ whole genome shotgun (WGS) entry which is preliminary data.</text>
</comment>
<protein>
    <submittedName>
        <fullName evidence="1">Uncharacterized protein</fullName>
    </submittedName>
</protein>
<organism evidence="1 2">
    <name type="scientific">Gracilibacillus dipsosauri</name>
    <dbReference type="NCBI Taxonomy" id="178340"/>
    <lineage>
        <taxon>Bacteria</taxon>
        <taxon>Bacillati</taxon>
        <taxon>Bacillota</taxon>
        <taxon>Bacilli</taxon>
        <taxon>Bacillales</taxon>
        <taxon>Bacillaceae</taxon>
        <taxon>Gracilibacillus</taxon>
    </lineage>
</organism>
<evidence type="ECO:0000313" key="2">
    <source>
        <dbReference type="Proteomes" id="UP000245624"/>
    </source>
</evidence>
<accession>A0A317KYY6</accession>
<dbReference type="OrthoDB" id="2978629at2"/>
<dbReference type="RefSeq" id="WP_109984009.1">
    <property type="nucleotide sequence ID" value="NZ_QGTD01000008.1"/>
</dbReference>
<gene>
    <name evidence="1" type="ORF">DLJ74_07515</name>
</gene>
<sequence length="84" mass="10271">MVYTDHFLKKDKQKALQYRKEIGNYFEASLHCLDKFEMDKSRQYFDHAMNLFSELRRMNLEKITSEGATQELSDHALQMRRDWY</sequence>